<proteinExistence type="predicted"/>
<evidence type="ECO:0000313" key="1">
    <source>
        <dbReference type="EMBL" id="CAB0011966.1"/>
    </source>
</evidence>
<sequence>MSSVMQMTRRSVSWRRRPFSKFMCPLGGVSDRRAANGRSPCGPGAASAITAYRLTLLSEADFRRLVPPEMSARPFAPFSRRDRSLPLLAFP</sequence>
<protein>
    <submittedName>
        <fullName evidence="1">Uncharacterized protein</fullName>
    </submittedName>
</protein>
<organism evidence="1 2">
    <name type="scientific">Nesidiocoris tenuis</name>
    <dbReference type="NCBI Taxonomy" id="355587"/>
    <lineage>
        <taxon>Eukaryota</taxon>
        <taxon>Metazoa</taxon>
        <taxon>Ecdysozoa</taxon>
        <taxon>Arthropoda</taxon>
        <taxon>Hexapoda</taxon>
        <taxon>Insecta</taxon>
        <taxon>Pterygota</taxon>
        <taxon>Neoptera</taxon>
        <taxon>Paraneoptera</taxon>
        <taxon>Hemiptera</taxon>
        <taxon>Heteroptera</taxon>
        <taxon>Panheteroptera</taxon>
        <taxon>Cimicomorpha</taxon>
        <taxon>Miridae</taxon>
        <taxon>Dicyphina</taxon>
        <taxon>Nesidiocoris</taxon>
    </lineage>
</organism>
<evidence type="ECO:0000313" key="2">
    <source>
        <dbReference type="Proteomes" id="UP000479000"/>
    </source>
</evidence>
<dbReference type="Proteomes" id="UP000479000">
    <property type="component" value="Unassembled WGS sequence"/>
</dbReference>
<keyword evidence="2" id="KW-1185">Reference proteome</keyword>
<dbReference type="EMBL" id="CADCXU010024614">
    <property type="protein sequence ID" value="CAB0011966.1"/>
    <property type="molecule type" value="Genomic_DNA"/>
</dbReference>
<reference evidence="1 2" key="1">
    <citation type="submission" date="2020-02" db="EMBL/GenBank/DDBJ databases">
        <authorList>
            <person name="Ferguson B K."/>
        </authorList>
    </citation>
    <scope>NUCLEOTIDE SEQUENCE [LARGE SCALE GENOMIC DNA]</scope>
</reference>
<accession>A0A6H5H8T3</accession>
<name>A0A6H5H8T3_9HEMI</name>
<dbReference type="AlphaFoldDB" id="A0A6H5H8T3"/>
<feature type="non-terminal residue" evidence="1">
    <location>
        <position position="91"/>
    </location>
</feature>
<gene>
    <name evidence="1" type="ORF">NTEN_LOCUS16795</name>
</gene>